<dbReference type="EMBL" id="CP100355">
    <property type="protein sequence ID" value="UTF54063.1"/>
    <property type="molecule type" value="Genomic_DNA"/>
</dbReference>
<dbReference type="GeneID" id="73288759"/>
<feature type="transmembrane region" description="Helical" evidence="1">
    <location>
        <begin position="21"/>
        <end position="41"/>
    </location>
</feature>
<dbReference type="Proteomes" id="UP001056855">
    <property type="component" value="Chromosome"/>
</dbReference>
<evidence type="ECO:0000313" key="3">
    <source>
        <dbReference type="Proteomes" id="UP001056855"/>
    </source>
</evidence>
<dbReference type="AlphaFoldDB" id="A0A9E7NBX0"/>
<proteinExistence type="predicted"/>
<name>A0A9E7NBX0_9EURY</name>
<evidence type="ECO:0000256" key="1">
    <source>
        <dbReference type="SAM" id="Phobius"/>
    </source>
</evidence>
<dbReference type="InterPro" id="IPR055712">
    <property type="entry name" value="DUF7288"/>
</dbReference>
<evidence type="ECO:0000313" key="2">
    <source>
        <dbReference type="EMBL" id="UTF54063.1"/>
    </source>
</evidence>
<keyword evidence="1" id="KW-1133">Transmembrane helix</keyword>
<protein>
    <submittedName>
        <fullName evidence="2">Uncharacterized protein</fullName>
    </submittedName>
</protein>
<accession>A0A9E7NBX0</accession>
<reference evidence="2" key="1">
    <citation type="submission" date="2022-06" db="EMBL/GenBank/DDBJ databases">
        <title>Diverse halophilic archaea isolated from saline environments.</title>
        <authorList>
            <person name="Cui H.-L."/>
        </authorList>
    </citation>
    <scope>NUCLEOTIDE SEQUENCE</scope>
    <source>
        <strain evidence="2">WLHS1</strain>
    </source>
</reference>
<dbReference type="Pfam" id="PF23959">
    <property type="entry name" value="DUF7288"/>
    <property type="match status" value="1"/>
</dbReference>
<gene>
    <name evidence="2" type="ORF">NGM29_01895</name>
</gene>
<dbReference type="KEGG" id="sawl:NGM29_01895"/>
<keyword evidence="3" id="KW-1185">Reference proteome</keyword>
<keyword evidence="1" id="KW-0472">Membrane</keyword>
<dbReference type="RefSeq" id="WP_254158572.1">
    <property type="nucleotide sequence ID" value="NZ_CP100355.1"/>
</dbReference>
<keyword evidence="1" id="KW-0812">Transmembrane</keyword>
<organism evidence="2 3">
    <name type="scientific">Natronosalvus rutilus</name>
    <dbReference type="NCBI Taxonomy" id="2953753"/>
    <lineage>
        <taxon>Archaea</taxon>
        <taxon>Methanobacteriati</taxon>
        <taxon>Methanobacteriota</taxon>
        <taxon>Stenosarchaea group</taxon>
        <taxon>Halobacteria</taxon>
        <taxon>Halobacteriales</taxon>
        <taxon>Natrialbaceae</taxon>
        <taxon>Natronosalvus</taxon>
    </lineage>
</organism>
<sequence>MIRNTPNSRTTDRGQAYTLEGFIAAFILLIAVLFAVQSVVITPSSGGAVDRTAQAQQQQQVQDALIVAQQENDLSRMLRNVELDGDDFEEFHNQSSGVQGVYSTATFANESTLGAILNQHLDAGQSYNVEVHYQERGDEAEDQNQNPIMLVNQGPPSSTAVTASYTVVLHANQPITSDEDGTLGDIGEADGYISDLEKDSGLYNVVEVRVIVW</sequence>